<keyword evidence="2 4" id="KW-0548">Nucleotidyltransferase</keyword>
<dbReference type="HAMAP" id="MF_00057">
    <property type="entry name" value="KdsB"/>
    <property type="match status" value="1"/>
</dbReference>
<comment type="catalytic activity">
    <reaction evidence="4">
        <text>3-deoxy-alpha-D-manno-oct-2-ulosonate + CTP = CMP-3-deoxy-beta-D-manno-octulosonate + diphosphate</text>
        <dbReference type="Rhea" id="RHEA:23448"/>
        <dbReference type="ChEBI" id="CHEBI:33019"/>
        <dbReference type="ChEBI" id="CHEBI:37563"/>
        <dbReference type="ChEBI" id="CHEBI:85986"/>
        <dbReference type="ChEBI" id="CHEBI:85987"/>
        <dbReference type="EC" id="2.7.7.38"/>
    </reaction>
</comment>
<dbReference type="NCBIfam" id="NF009905">
    <property type="entry name" value="PRK13368.1"/>
    <property type="match status" value="1"/>
</dbReference>
<dbReference type="Proteomes" id="UP000824755">
    <property type="component" value="Chromosome"/>
</dbReference>
<dbReference type="CDD" id="cd02517">
    <property type="entry name" value="CMP-KDO-Synthetase"/>
    <property type="match status" value="1"/>
</dbReference>
<dbReference type="InterPro" id="IPR029044">
    <property type="entry name" value="Nucleotide-diphossugar_trans"/>
</dbReference>
<dbReference type="NCBIfam" id="NF003952">
    <property type="entry name" value="PRK05450.1-5"/>
    <property type="match status" value="1"/>
</dbReference>
<evidence type="ECO:0000256" key="4">
    <source>
        <dbReference type="HAMAP-Rule" id="MF_00057"/>
    </source>
</evidence>
<comment type="subcellular location">
    <subcellularLocation>
        <location evidence="4">Cytoplasm</location>
    </subcellularLocation>
</comment>
<dbReference type="EMBL" id="CP080544">
    <property type="protein sequence ID" value="QYR52312.1"/>
    <property type="molecule type" value="Genomic_DNA"/>
</dbReference>
<keyword evidence="1 4" id="KW-0808">Transferase</keyword>
<dbReference type="RefSeq" id="WP_220379099.1">
    <property type="nucleotide sequence ID" value="NZ_CP080544.1"/>
</dbReference>
<reference evidence="5 6" key="1">
    <citation type="submission" date="2021-08" db="EMBL/GenBank/DDBJ databases">
        <title>Lysobacter sp. strain CJ11 Genome sequencing and assembly.</title>
        <authorList>
            <person name="Kim I."/>
        </authorList>
    </citation>
    <scope>NUCLEOTIDE SEQUENCE [LARGE SCALE GENOMIC DNA]</scope>
    <source>
        <strain evidence="5 6">CJ11</strain>
    </source>
</reference>
<keyword evidence="3 4" id="KW-0448">Lipopolysaccharide biosynthesis</keyword>
<keyword evidence="6" id="KW-1185">Reference proteome</keyword>
<dbReference type="EC" id="2.7.7.38" evidence="4"/>
<evidence type="ECO:0000313" key="5">
    <source>
        <dbReference type="EMBL" id="QYR52312.1"/>
    </source>
</evidence>
<comment type="similarity">
    <text evidence="4">Belongs to the KdsB family.</text>
</comment>
<dbReference type="PANTHER" id="PTHR42866:SF2">
    <property type="entry name" value="3-DEOXY-MANNO-OCTULOSONATE CYTIDYLYLTRANSFERASE, MITOCHONDRIAL"/>
    <property type="match status" value="1"/>
</dbReference>
<dbReference type="InterPro" id="IPR004528">
    <property type="entry name" value="KdsB"/>
</dbReference>
<proteinExistence type="inferred from homology"/>
<dbReference type="SUPFAM" id="SSF53448">
    <property type="entry name" value="Nucleotide-diphospho-sugar transferases"/>
    <property type="match status" value="1"/>
</dbReference>
<evidence type="ECO:0000313" key="6">
    <source>
        <dbReference type="Proteomes" id="UP000824755"/>
    </source>
</evidence>
<dbReference type="Gene3D" id="3.90.550.10">
    <property type="entry name" value="Spore Coat Polysaccharide Biosynthesis Protein SpsA, Chain A"/>
    <property type="match status" value="1"/>
</dbReference>
<accession>A0ABX8WQC6</accession>
<gene>
    <name evidence="4 5" type="primary">kdsB</name>
    <name evidence="5" type="ORF">H8L67_06785</name>
</gene>
<comment type="function">
    <text evidence="4">Activates KDO (a required 8-carbon sugar) for incorporation into bacterial lipopolysaccharide in Gram-negative bacteria.</text>
</comment>
<evidence type="ECO:0000256" key="1">
    <source>
        <dbReference type="ARBA" id="ARBA00022679"/>
    </source>
</evidence>
<organism evidence="5 6">
    <name type="scientific">Lysobacter soyae</name>
    <dbReference type="NCBI Taxonomy" id="2764185"/>
    <lineage>
        <taxon>Bacteria</taxon>
        <taxon>Pseudomonadati</taxon>
        <taxon>Pseudomonadota</taxon>
        <taxon>Gammaproteobacteria</taxon>
        <taxon>Lysobacterales</taxon>
        <taxon>Lysobacteraceae</taxon>
        <taxon>Lysobacter</taxon>
    </lineage>
</organism>
<dbReference type="InterPro" id="IPR003329">
    <property type="entry name" value="Cytidylyl_trans"/>
</dbReference>
<keyword evidence="4" id="KW-0963">Cytoplasm</keyword>
<sequence>MSELDFVVAIPARLSATRLPGKPLRLIGGMPMVVHVAHQASLAGAREVVVAADDPAIVSAVTEAGFKAVMTRADHVSGTDRLAECASISGWRPDNIVVNVQGDEPFAPPEGIRAVAALLSRTGFEMATLATPIETAEDIFNPNVVKVVANSADAALYFSRAPIPWQRGAFDAQRVDLLDSAWLRHIGIYAYRVDFLQRFAQMPPSSLETLESLEQLRVLQAGFAIAVARTPVAFPPGVDTADDLVRAEAYFQKMHRL</sequence>
<evidence type="ECO:0000256" key="2">
    <source>
        <dbReference type="ARBA" id="ARBA00022695"/>
    </source>
</evidence>
<dbReference type="Pfam" id="PF02348">
    <property type="entry name" value="CTP_transf_3"/>
    <property type="match status" value="1"/>
</dbReference>
<dbReference type="PANTHER" id="PTHR42866">
    <property type="entry name" value="3-DEOXY-MANNO-OCTULOSONATE CYTIDYLYLTRANSFERASE"/>
    <property type="match status" value="1"/>
</dbReference>
<name>A0ABX8WQC6_9GAMM</name>
<comment type="pathway">
    <text evidence="4">Nucleotide-sugar biosynthesis; CMP-3-deoxy-D-manno-octulosonate biosynthesis; CMP-3-deoxy-D-manno-octulosonate from 3-deoxy-D-manno-octulosonate and CTP: step 1/1.</text>
</comment>
<protein>
    <recommendedName>
        <fullName evidence="4">3-deoxy-manno-octulosonate cytidylyltransferase</fullName>
        <ecNumber evidence="4">2.7.7.38</ecNumber>
    </recommendedName>
    <alternativeName>
        <fullName evidence="4">CMP-2-keto-3-deoxyoctulosonic acid synthase</fullName>
        <shortName evidence="4">CKS</shortName>
        <shortName evidence="4">CMP-KDO synthase</shortName>
    </alternativeName>
</protein>
<dbReference type="NCBIfam" id="TIGR00466">
    <property type="entry name" value="kdsB"/>
    <property type="match status" value="1"/>
</dbReference>
<evidence type="ECO:0000256" key="3">
    <source>
        <dbReference type="ARBA" id="ARBA00022985"/>
    </source>
</evidence>
<dbReference type="GO" id="GO:0008690">
    <property type="term" value="F:3-deoxy-manno-octulosonate cytidylyltransferase activity"/>
    <property type="evidence" value="ECO:0007669"/>
    <property type="project" value="UniProtKB-EC"/>
</dbReference>